<keyword evidence="2" id="KW-0413">Isomerase</keyword>
<dbReference type="Gene3D" id="3.40.30.10">
    <property type="entry name" value="Glutaredoxin"/>
    <property type="match status" value="1"/>
</dbReference>
<accession>A0A1H6DM23</accession>
<dbReference type="Pfam" id="PF01323">
    <property type="entry name" value="DSBA"/>
    <property type="match status" value="1"/>
</dbReference>
<dbReference type="OrthoDB" id="9799122at2"/>
<dbReference type="InterPro" id="IPR036249">
    <property type="entry name" value="Thioredoxin-like_sf"/>
</dbReference>
<dbReference type="GO" id="GO:0016853">
    <property type="term" value="F:isomerase activity"/>
    <property type="evidence" value="ECO:0007669"/>
    <property type="project" value="UniProtKB-KW"/>
</dbReference>
<name>A0A1H6DM23_9GAMM</name>
<evidence type="ECO:0000259" key="1">
    <source>
        <dbReference type="Pfam" id="PF01323"/>
    </source>
</evidence>
<dbReference type="Proteomes" id="UP000236745">
    <property type="component" value="Unassembled WGS sequence"/>
</dbReference>
<reference evidence="2 3" key="1">
    <citation type="submission" date="2016-10" db="EMBL/GenBank/DDBJ databases">
        <authorList>
            <person name="de Groot N.N."/>
        </authorList>
    </citation>
    <scope>NUCLEOTIDE SEQUENCE [LARGE SCALE GENOMIC DNA]</scope>
    <source>
        <strain evidence="2 3">DSM 22012</strain>
    </source>
</reference>
<sequence length="218" mass="24434">MPVKLRIDFVSDVMCPWCAVGLHSLLLGLEQLNGEVEAEIHFHPFELTPDMPAEGERVIPYLCNKYGISEAQVAQNQAQITERGAELGFKFDFHSDSRKWNTFDTHRLLHWAGEQGSDKQLALKLALFDAYFSHNLNPSDRALLCDLAGQVGLDAGEAGRVYDTDRYAEEVRSEEALWQQRGVSSVPAIVFNERYLVSGGQPVETFVKVIRDLLAQPA</sequence>
<feature type="domain" description="DSBA-like thioredoxin" evidence="1">
    <location>
        <begin position="7"/>
        <end position="210"/>
    </location>
</feature>
<dbReference type="CDD" id="cd03024">
    <property type="entry name" value="DsbA_FrnE"/>
    <property type="match status" value="1"/>
</dbReference>
<dbReference type="RefSeq" id="WP_104005689.1">
    <property type="nucleotide sequence ID" value="NZ_FNVQ01000007.1"/>
</dbReference>
<evidence type="ECO:0000313" key="2">
    <source>
        <dbReference type="EMBL" id="SEG86201.1"/>
    </source>
</evidence>
<dbReference type="PANTHER" id="PTHR13887">
    <property type="entry name" value="GLUTATHIONE S-TRANSFERASE KAPPA"/>
    <property type="match status" value="1"/>
</dbReference>
<evidence type="ECO:0000313" key="3">
    <source>
        <dbReference type="Proteomes" id="UP000236745"/>
    </source>
</evidence>
<keyword evidence="3" id="KW-1185">Reference proteome</keyword>
<dbReference type="PANTHER" id="PTHR13887:SF41">
    <property type="entry name" value="THIOREDOXIN SUPERFAMILY PROTEIN"/>
    <property type="match status" value="1"/>
</dbReference>
<proteinExistence type="predicted"/>
<dbReference type="AlphaFoldDB" id="A0A1H6DM23"/>
<dbReference type="InterPro" id="IPR001853">
    <property type="entry name" value="DSBA-like_thioredoxin_dom"/>
</dbReference>
<protein>
    <submittedName>
        <fullName evidence="2">Predicted dithiol-disulfide isomerase, DsbA family</fullName>
    </submittedName>
</protein>
<organism evidence="2 3">
    <name type="scientific">Marinobacterium lutimaris</name>
    <dbReference type="NCBI Taxonomy" id="568106"/>
    <lineage>
        <taxon>Bacteria</taxon>
        <taxon>Pseudomonadati</taxon>
        <taxon>Pseudomonadota</taxon>
        <taxon>Gammaproteobacteria</taxon>
        <taxon>Oceanospirillales</taxon>
        <taxon>Oceanospirillaceae</taxon>
        <taxon>Marinobacterium</taxon>
    </lineage>
</organism>
<dbReference type="SUPFAM" id="SSF52833">
    <property type="entry name" value="Thioredoxin-like"/>
    <property type="match status" value="1"/>
</dbReference>
<dbReference type="GO" id="GO:0016491">
    <property type="term" value="F:oxidoreductase activity"/>
    <property type="evidence" value="ECO:0007669"/>
    <property type="project" value="InterPro"/>
</dbReference>
<gene>
    <name evidence="2" type="ORF">SAMN05444390_107144</name>
</gene>
<dbReference type="EMBL" id="FNVQ01000007">
    <property type="protein sequence ID" value="SEG86201.1"/>
    <property type="molecule type" value="Genomic_DNA"/>
</dbReference>